<name>A0ABS8QG94_9BACI</name>
<dbReference type="EMBL" id="JAJODE010000008">
    <property type="protein sequence ID" value="MCD4838158.1"/>
    <property type="molecule type" value="Genomic_DNA"/>
</dbReference>
<protein>
    <recommendedName>
        <fullName evidence="3">Transposase</fullName>
    </recommendedName>
</protein>
<comment type="caution">
    <text evidence="1">The sequence shown here is derived from an EMBL/GenBank/DDBJ whole genome shotgun (WGS) entry which is preliminary data.</text>
</comment>
<organism evidence="1 2">
    <name type="scientific">Neobacillus sedimentimangrovi</name>
    <dbReference type="NCBI Taxonomy" id="2699460"/>
    <lineage>
        <taxon>Bacteria</taxon>
        <taxon>Bacillati</taxon>
        <taxon>Bacillota</taxon>
        <taxon>Bacilli</taxon>
        <taxon>Bacillales</taxon>
        <taxon>Bacillaceae</taxon>
        <taxon>Neobacillus</taxon>
    </lineage>
</organism>
<evidence type="ECO:0000313" key="1">
    <source>
        <dbReference type="EMBL" id="MCD4838158.1"/>
    </source>
</evidence>
<keyword evidence="2" id="KW-1185">Reference proteome</keyword>
<sequence length="79" mass="9460">MGINYEKLSQAFYELYKSMQPIVERLQECWNDIVRTFEELEVPEVNKVNKPLWNTPRKIFLKGQVFNRKPLLARARSNC</sequence>
<evidence type="ECO:0000313" key="2">
    <source>
        <dbReference type="Proteomes" id="UP001162836"/>
    </source>
</evidence>
<reference evidence="1 2" key="1">
    <citation type="journal article" date="2023" name="Antonie Van Leeuwenhoek">
        <title>Unveiling the genomic potential of a novel thermostable glycoside hydrolases producing Neobacillus sedimentimangrovi UE25.</title>
        <authorList>
            <person name="Ejaz U."/>
            <person name="Saleem F."/>
            <person name="Rashid R."/>
            <person name="Hasan K.A."/>
            <person name="Syed M.N."/>
            <person name="Sohail M."/>
        </authorList>
    </citation>
    <scope>NUCLEOTIDE SEQUENCE [LARGE SCALE GENOMIC DNA]</scope>
    <source>
        <strain evidence="1 2">UE25</strain>
    </source>
</reference>
<accession>A0ABS8QG94</accession>
<evidence type="ECO:0008006" key="3">
    <source>
        <dbReference type="Google" id="ProtNLM"/>
    </source>
</evidence>
<dbReference type="RefSeq" id="WP_231314354.1">
    <property type="nucleotide sequence ID" value="NZ_JAJODE010000008.1"/>
</dbReference>
<gene>
    <name evidence="1" type="ORF">LRS37_04585</name>
</gene>
<dbReference type="Proteomes" id="UP001162836">
    <property type="component" value="Unassembled WGS sequence"/>
</dbReference>
<proteinExistence type="predicted"/>